<sequence length="749" mass="80451">MTGGASPAAGATGGSAPAAGPGGSAADAAGSTTPPSAAGPAGQKPQDAHETTPASGGEESTAPQPPQSGPGAESYEATGRLGQGSQRRGHLRNAVANVEGDLVGGDKYVVLLGGTRRGLRVLSPLVAERVRFAYCAPADFPDARDALLRQRLLILRGPAGYGKTAMAVRLLLGACQGTVYHLDGGVDLSTLADRLESDSGVIEPGAGFLLEQPDDIGGLSRETYDKVQGALAQADAWMVVTVSTGELSDAELLAGVRDVTDAPHPSEVVRAHLRWRIGEHDADRLMARGDVRGVVTELLGDHPACRQAGELAAAMSEHYELHGAVDLDRLREHRARLEAEDFEIWAESLPDAATRSFALALAVLNGLPQEDIAQAARSLRSRLEDGSPYLRAPGPDGHVPRDRHLFDTPRRRQLLRLRAREVDPPGGEPGRLLEYKDPGYARRVIVHAWTQYEVQAEILDWLQELVVHPSEQVRVHAAATGLGVLAAESYRTVERRVLTRWALSDSPARRTAVAYALAVACQNGWVKEQATGLVEGWYADQDRPALQATAARVHGLGAVSDQPVGELARLLAVDSVTVAVAVGSALADLVAADPDVTGSVLAMLRGRAEQHRSSRAATLAFLIVAAQVVVETKEAEPDAAVPEWPTLLHLAHRRHELRDPFVRLWRCALNESFFHHEAKQVLLQWARLAERDAELRERFRLLVGAIAHEDVRSGRILRGCAEDWVHPDRIVQLPLTARVVRAQLDVEGV</sequence>
<comment type="caution">
    <text evidence="2">The sequence shown here is derived from an EMBL/GenBank/DDBJ whole genome shotgun (WGS) entry which is preliminary data.</text>
</comment>
<evidence type="ECO:0000313" key="3">
    <source>
        <dbReference type="Proteomes" id="UP000635996"/>
    </source>
</evidence>
<protein>
    <submittedName>
        <fullName evidence="2">Uncharacterized protein</fullName>
    </submittedName>
</protein>
<feature type="region of interest" description="Disordered" evidence="1">
    <location>
        <begin position="1"/>
        <end position="89"/>
    </location>
</feature>
<reference evidence="2 3" key="1">
    <citation type="submission" date="2020-03" db="EMBL/GenBank/DDBJ databases">
        <title>WGS of actinomycetes isolated from Thailand.</title>
        <authorList>
            <person name="Thawai C."/>
        </authorList>
    </citation>
    <scope>NUCLEOTIDE SEQUENCE [LARGE SCALE GENOMIC DNA]</scope>
    <source>
        <strain evidence="2 3">NBRC 13905</strain>
    </source>
</reference>
<name>A0ABX0YT05_STRTL</name>
<feature type="compositionally biased region" description="Low complexity" evidence="1">
    <location>
        <begin position="1"/>
        <end position="42"/>
    </location>
</feature>
<organism evidence="2 3">
    <name type="scientific">Streptomyces thermoviolaceus subsp. thermoviolaceus</name>
    <dbReference type="NCBI Taxonomy" id="66860"/>
    <lineage>
        <taxon>Bacteria</taxon>
        <taxon>Bacillati</taxon>
        <taxon>Actinomycetota</taxon>
        <taxon>Actinomycetes</taxon>
        <taxon>Kitasatosporales</taxon>
        <taxon>Streptomycetaceae</taxon>
        <taxon>Streptomyces</taxon>
    </lineage>
</organism>
<keyword evidence="3" id="KW-1185">Reference proteome</keyword>
<evidence type="ECO:0000256" key="1">
    <source>
        <dbReference type="SAM" id="MobiDB-lite"/>
    </source>
</evidence>
<accession>A0ABX0YT05</accession>
<dbReference type="Proteomes" id="UP000635996">
    <property type="component" value="Unassembled WGS sequence"/>
</dbReference>
<gene>
    <name evidence="2" type="ORF">HCJ95_15005</name>
</gene>
<evidence type="ECO:0000313" key="2">
    <source>
        <dbReference type="EMBL" id="NJP15568.1"/>
    </source>
</evidence>
<proteinExistence type="predicted"/>
<dbReference type="RefSeq" id="WP_168131723.1">
    <property type="nucleotide sequence ID" value="NZ_BMVZ01000018.1"/>
</dbReference>
<dbReference type="EMBL" id="JAATEL010000014">
    <property type="protein sequence ID" value="NJP15568.1"/>
    <property type="molecule type" value="Genomic_DNA"/>
</dbReference>
<feature type="region of interest" description="Disordered" evidence="1">
    <location>
        <begin position="384"/>
        <end position="404"/>
    </location>
</feature>